<comment type="caution">
    <text evidence="5">The sequence shown here is derived from an EMBL/GenBank/DDBJ whole genome shotgun (WGS) entry which is preliminary data.</text>
</comment>
<dbReference type="GO" id="GO:0016052">
    <property type="term" value="P:carbohydrate catabolic process"/>
    <property type="evidence" value="ECO:0007669"/>
    <property type="project" value="TreeGrafter"/>
</dbReference>
<dbReference type="SUPFAM" id="SSF51604">
    <property type="entry name" value="Enolase C-terminal domain-like"/>
    <property type="match status" value="1"/>
</dbReference>
<keyword evidence="2" id="KW-0479">Metal-binding</keyword>
<evidence type="ECO:0000256" key="3">
    <source>
        <dbReference type="ARBA" id="ARBA00022842"/>
    </source>
</evidence>
<evidence type="ECO:0000259" key="4">
    <source>
        <dbReference type="SMART" id="SM00922"/>
    </source>
</evidence>
<sequence length="365" mass="40713">MKIVQVESFILRVPIPRLVTDAFNRADRWGLPGVLVRTDDGLVGTGYTSTLSHGDEAITRIIDDVYTPLLLGEDPRDTQRHWERLYWSDAHWVGRLGVTQMALAAVDIALWDLKAQACELPLWRLVGGHKAGSVPSYNTDGGWLNFEVPRLVDEMTAIVEQGWTGVKMKIGKPNPREDVARVAAVRAALGPDVDLMIDVNQRWDRTRALGWAHRFEPFDITWLEEPMDPDDVEGHARLADATHIPIALGEHVYSRTAFRDFVSRGNVGYLQADVTRLGGITEWLAVAEMAQAHHVPVVPHHADMMRVHQHLGAGHAAVPMIECIPWLQEVFAEPADIRQGTFHVPDTPGASTAFDDDAFARYRVA</sequence>
<keyword evidence="3" id="KW-0460">Magnesium</keyword>
<dbReference type="PANTHER" id="PTHR13794:SF58">
    <property type="entry name" value="MITOCHONDRIAL ENOLASE SUPERFAMILY MEMBER 1"/>
    <property type="match status" value="1"/>
</dbReference>
<dbReference type="Gene3D" id="3.30.390.10">
    <property type="entry name" value="Enolase-like, N-terminal domain"/>
    <property type="match status" value="1"/>
</dbReference>
<dbReference type="AlphaFoldDB" id="A0A4R5D8L7"/>
<dbReference type="SUPFAM" id="SSF54826">
    <property type="entry name" value="Enolase N-terminal domain-like"/>
    <property type="match status" value="1"/>
</dbReference>
<dbReference type="RefSeq" id="WP_131895138.1">
    <property type="nucleotide sequence ID" value="NZ_SMKZ01000016.1"/>
</dbReference>
<evidence type="ECO:0000313" key="5">
    <source>
        <dbReference type="EMBL" id="TDE09909.1"/>
    </source>
</evidence>
<dbReference type="CDD" id="cd03316">
    <property type="entry name" value="MR_like"/>
    <property type="match status" value="1"/>
</dbReference>
<name>A0A4R5D8L7_9ACTN</name>
<dbReference type="GO" id="GO:0009063">
    <property type="term" value="P:amino acid catabolic process"/>
    <property type="evidence" value="ECO:0007669"/>
    <property type="project" value="InterPro"/>
</dbReference>
<reference evidence="5 6" key="1">
    <citation type="submission" date="2019-03" db="EMBL/GenBank/DDBJ databases">
        <title>Draft genome sequences of novel Actinobacteria.</title>
        <authorList>
            <person name="Sahin N."/>
            <person name="Ay H."/>
            <person name="Saygin H."/>
        </authorList>
    </citation>
    <scope>NUCLEOTIDE SEQUENCE [LARGE SCALE GENOMIC DNA]</scope>
    <source>
        <strain evidence="5 6">5K138</strain>
    </source>
</reference>
<evidence type="ECO:0000313" key="6">
    <source>
        <dbReference type="Proteomes" id="UP000294739"/>
    </source>
</evidence>
<dbReference type="InterPro" id="IPR018110">
    <property type="entry name" value="Mandel_Rmase/mucon_lact_enz_CS"/>
</dbReference>
<organism evidence="5 6">
    <name type="scientific">Jiangella asiatica</name>
    <dbReference type="NCBI Taxonomy" id="2530372"/>
    <lineage>
        <taxon>Bacteria</taxon>
        <taxon>Bacillati</taxon>
        <taxon>Actinomycetota</taxon>
        <taxon>Actinomycetes</taxon>
        <taxon>Jiangellales</taxon>
        <taxon>Jiangellaceae</taxon>
        <taxon>Jiangella</taxon>
    </lineage>
</organism>
<evidence type="ECO:0000256" key="1">
    <source>
        <dbReference type="ARBA" id="ARBA00001946"/>
    </source>
</evidence>
<feature type="domain" description="Mandelate racemase/muconate lactonizing enzyme C-terminal" evidence="4">
    <location>
        <begin position="148"/>
        <end position="245"/>
    </location>
</feature>
<dbReference type="Gene3D" id="3.20.20.120">
    <property type="entry name" value="Enolase-like C-terminal domain"/>
    <property type="match status" value="1"/>
</dbReference>
<dbReference type="PANTHER" id="PTHR13794">
    <property type="entry name" value="ENOLASE SUPERFAMILY, MANDELATE RACEMASE"/>
    <property type="match status" value="1"/>
</dbReference>
<comment type="cofactor">
    <cofactor evidence="1">
        <name>Mg(2+)</name>
        <dbReference type="ChEBI" id="CHEBI:18420"/>
    </cofactor>
</comment>
<dbReference type="SMART" id="SM00922">
    <property type="entry name" value="MR_MLE"/>
    <property type="match status" value="1"/>
</dbReference>
<proteinExistence type="predicted"/>
<dbReference type="Pfam" id="PF02746">
    <property type="entry name" value="MR_MLE_N"/>
    <property type="match status" value="1"/>
</dbReference>
<dbReference type="EMBL" id="SMKZ01000016">
    <property type="protein sequence ID" value="TDE09909.1"/>
    <property type="molecule type" value="Genomic_DNA"/>
</dbReference>
<keyword evidence="6" id="KW-1185">Reference proteome</keyword>
<accession>A0A4R5D8L7</accession>
<dbReference type="InterPro" id="IPR046945">
    <property type="entry name" value="RHMD-like"/>
</dbReference>
<dbReference type="SFLD" id="SFLDG00179">
    <property type="entry name" value="mandelate_racemase"/>
    <property type="match status" value="1"/>
</dbReference>
<dbReference type="Proteomes" id="UP000294739">
    <property type="component" value="Unassembled WGS sequence"/>
</dbReference>
<gene>
    <name evidence="5" type="ORF">E1269_13115</name>
</gene>
<dbReference type="SFLD" id="SFLDS00001">
    <property type="entry name" value="Enolase"/>
    <property type="match status" value="1"/>
</dbReference>
<dbReference type="GO" id="GO:0000287">
    <property type="term" value="F:magnesium ion binding"/>
    <property type="evidence" value="ECO:0007669"/>
    <property type="project" value="TreeGrafter"/>
</dbReference>
<dbReference type="InterPro" id="IPR036849">
    <property type="entry name" value="Enolase-like_C_sf"/>
</dbReference>
<dbReference type="PROSITE" id="PS00909">
    <property type="entry name" value="MR_MLE_2"/>
    <property type="match status" value="1"/>
</dbReference>
<dbReference type="InParanoid" id="A0A4R5D8L7"/>
<dbReference type="Pfam" id="PF13378">
    <property type="entry name" value="MR_MLE_C"/>
    <property type="match status" value="1"/>
</dbReference>
<dbReference type="InterPro" id="IPR029017">
    <property type="entry name" value="Enolase-like_N"/>
</dbReference>
<dbReference type="GO" id="GO:0016836">
    <property type="term" value="F:hydro-lyase activity"/>
    <property type="evidence" value="ECO:0007669"/>
    <property type="project" value="TreeGrafter"/>
</dbReference>
<dbReference type="InterPro" id="IPR029065">
    <property type="entry name" value="Enolase_C-like"/>
</dbReference>
<protein>
    <submittedName>
        <fullName evidence="5">Mandelate racemase/muconate lactonizing enzyme family protein</fullName>
    </submittedName>
</protein>
<dbReference type="PROSITE" id="PS00908">
    <property type="entry name" value="MR_MLE_1"/>
    <property type="match status" value="1"/>
</dbReference>
<dbReference type="InterPro" id="IPR013342">
    <property type="entry name" value="Mandelate_racemase_C"/>
</dbReference>
<dbReference type="OrthoDB" id="5241672at2"/>
<dbReference type="InterPro" id="IPR013341">
    <property type="entry name" value="Mandelate_racemase_N_dom"/>
</dbReference>
<evidence type="ECO:0000256" key="2">
    <source>
        <dbReference type="ARBA" id="ARBA00022723"/>
    </source>
</evidence>